<keyword evidence="6 10" id="KW-0808">Transferase</keyword>
<keyword evidence="13" id="KW-1185">Reference proteome</keyword>
<sequence>MTDAVPPALVELAEKCGVATSYEDARGSRHDIPARTLRSVLAAMGVPVNDDDESETAVRSALEEIRLRPWRRVLPPTIVTRQGAGAVCTVHVPRGTSVGLSVHLENSSDPLDVVLPEAAEESRSVDGATVDRFELELPDSLPLGWHRLVAHVTDASEGYGPSPGEPRVLEATLVVSPGSIPVPADLGRRRGVGLAAQIYQVRSETSWGVGDLSDLADLADWAGRDLGADFVLVNPMHAGEPLPPVEPSPYLPTSRRFASPLYLRPELIPEYASLQPEDMQVVDDLASGERQRNTDDTIDRDSSWGAKLEALRIVFAAALTEDRARAFDDFADEQEPGLFRFATWCALASERGPDWSRWPAALKDPDSDDVARFARDHAQEVRFHQWLQWQVAQQRAGAQRAALSAGMRLGILHDLAVGVHPTGADAWALHRSLARGVTVGAPPDVYNQLGQDWSQPPLRPDALAEEGYRPFRDIVRAALRDSGGIRIDHILGLFRLWWIPSGLPPTEGTYVNYDHEAMIGVLALEASRAGAVVVGEDLGTVAPGVREELFERGVLGTSVMWFEQEDGQPVPPETYRRLCMASVTTHDLPPTAGYVDLVHVDVREELGQLTGDVEQERVDAGTEIKSYTEAVKRRDLLEGDSPEDLVVALHGYLAAAPSLLYAVSVADLAGDRRPVNMPGTSEEYPNWRVPLSDGRGDVVTLGALRGSALARRVCGAALVSGGGVGGVK</sequence>
<dbReference type="AlphaFoldDB" id="A0A2A2WRC7"/>
<reference evidence="13" key="1">
    <citation type="submission" date="2017-09" db="EMBL/GenBank/DDBJ databases">
        <authorList>
            <person name="Zhang Y."/>
            <person name="Huang X."/>
            <person name="Liu J."/>
            <person name="Lu L."/>
            <person name="Peng K."/>
        </authorList>
    </citation>
    <scope>NUCLEOTIDE SEQUENCE [LARGE SCALE GENOMIC DNA]</scope>
    <source>
        <strain evidence="13">S-XJ-1</strain>
    </source>
</reference>
<dbReference type="PANTHER" id="PTHR32438">
    <property type="entry name" value="4-ALPHA-GLUCANOTRANSFERASE DPE1, CHLOROPLASTIC/AMYLOPLASTIC"/>
    <property type="match status" value="1"/>
</dbReference>
<dbReference type="EC" id="2.4.1.25" evidence="3 10"/>
<dbReference type="Pfam" id="PF21226">
    <property type="entry name" value="MalQ_N"/>
    <property type="match status" value="1"/>
</dbReference>
<keyword evidence="7 10" id="KW-0119">Carbohydrate metabolism</keyword>
<dbReference type="EMBL" id="NTGA01000013">
    <property type="protein sequence ID" value="PAY23762.1"/>
    <property type="molecule type" value="Genomic_DNA"/>
</dbReference>
<name>A0A2A2WRC7_9ACTN</name>
<evidence type="ECO:0000256" key="5">
    <source>
        <dbReference type="ARBA" id="ARBA00022676"/>
    </source>
</evidence>
<evidence type="ECO:0000256" key="7">
    <source>
        <dbReference type="ARBA" id="ARBA00023277"/>
    </source>
</evidence>
<gene>
    <name evidence="12" type="primary">malQ</name>
    <name evidence="12" type="ORF">CEY15_07615</name>
</gene>
<feature type="domain" description="MalQ N-terminal beta-sandwich" evidence="11">
    <location>
        <begin position="74"/>
        <end position="177"/>
    </location>
</feature>
<dbReference type="GO" id="GO:0004134">
    <property type="term" value="F:4-alpha-glucanotransferase activity"/>
    <property type="evidence" value="ECO:0007669"/>
    <property type="project" value="UniProtKB-EC"/>
</dbReference>
<organism evidence="12 13">
    <name type="scientific">Dietzia natronolimnaea</name>
    <dbReference type="NCBI Taxonomy" id="161920"/>
    <lineage>
        <taxon>Bacteria</taxon>
        <taxon>Bacillati</taxon>
        <taxon>Actinomycetota</taxon>
        <taxon>Actinomycetes</taxon>
        <taxon>Mycobacteriales</taxon>
        <taxon>Dietziaceae</taxon>
        <taxon>Dietzia</taxon>
    </lineage>
</organism>
<dbReference type="InterPro" id="IPR048458">
    <property type="entry name" value="MalQ_N"/>
</dbReference>
<dbReference type="NCBIfam" id="TIGR00217">
    <property type="entry name" value="malQ"/>
    <property type="match status" value="1"/>
</dbReference>
<dbReference type="Pfam" id="PF02446">
    <property type="entry name" value="Glyco_hydro_77"/>
    <property type="match status" value="1"/>
</dbReference>
<protein>
    <recommendedName>
        <fullName evidence="4 10">4-alpha-glucanotransferase</fullName>
        <ecNumber evidence="3 10">2.4.1.25</ecNumber>
    </recommendedName>
    <alternativeName>
        <fullName evidence="8 10">Amylomaltase</fullName>
    </alternativeName>
    <alternativeName>
        <fullName evidence="9 10">Disproportionating enzyme</fullName>
    </alternativeName>
</protein>
<dbReference type="PANTHER" id="PTHR32438:SF5">
    <property type="entry name" value="4-ALPHA-GLUCANOTRANSFERASE DPE1, CHLOROPLASTIC_AMYLOPLASTIC"/>
    <property type="match status" value="1"/>
</dbReference>
<dbReference type="OrthoDB" id="9811841at2"/>
<dbReference type="Proteomes" id="UP000218810">
    <property type="component" value="Unassembled WGS sequence"/>
</dbReference>
<comment type="catalytic activity">
    <reaction evidence="1 10">
        <text>Transfers a segment of a (1-&gt;4)-alpha-D-glucan to a new position in an acceptor, which may be glucose or a (1-&gt;4)-alpha-D-glucan.</text>
        <dbReference type="EC" id="2.4.1.25"/>
    </reaction>
</comment>
<comment type="similarity">
    <text evidence="2 10">Belongs to the disproportionating enzyme family.</text>
</comment>
<evidence type="ECO:0000256" key="2">
    <source>
        <dbReference type="ARBA" id="ARBA00005684"/>
    </source>
</evidence>
<evidence type="ECO:0000259" key="11">
    <source>
        <dbReference type="Pfam" id="PF21226"/>
    </source>
</evidence>
<evidence type="ECO:0000313" key="12">
    <source>
        <dbReference type="EMBL" id="PAY23762.1"/>
    </source>
</evidence>
<dbReference type="InterPro" id="IPR003385">
    <property type="entry name" value="Glyco_hydro_77"/>
</dbReference>
<keyword evidence="5 10" id="KW-0328">Glycosyltransferase</keyword>
<accession>A0A2A2WRC7</accession>
<evidence type="ECO:0000256" key="8">
    <source>
        <dbReference type="ARBA" id="ARBA00031423"/>
    </source>
</evidence>
<dbReference type="Gene3D" id="3.20.20.80">
    <property type="entry name" value="Glycosidases"/>
    <property type="match status" value="1"/>
</dbReference>
<evidence type="ECO:0000256" key="4">
    <source>
        <dbReference type="ARBA" id="ARBA00020295"/>
    </source>
</evidence>
<dbReference type="GO" id="GO:0005975">
    <property type="term" value="P:carbohydrate metabolic process"/>
    <property type="evidence" value="ECO:0007669"/>
    <property type="project" value="InterPro"/>
</dbReference>
<dbReference type="SUPFAM" id="SSF51445">
    <property type="entry name" value="(Trans)glycosidases"/>
    <property type="match status" value="1"/>
</dbReference>
<evidence type="ECO:0000256" key="1">
    <source>
        <dbReference type="ARBA" id="ARBA00000439"/>
    </source>
</evidence>
<evidence type="ECO:0000256" key="10">
    <source>
        <dbReference type="RuleBase" id="RU361207"/>
    </source>
</evidence>
<evidence type="ECO:0000256" key="6">
    <source>
        <dbReference type="ARBA" id="ARBA00022679"/>
    </source>
</evidence>
<evidence type="ECO:0000256" key="3">
    <source>
        <dbReference type="ARBA" id="ARBA00012560"/>
    </source>
</evidence>
<comment type="caution">
    <text evidence="12">The sequence shown here is derived from an EMBL/GenBank/DDBJ whole genome shotgun (WGS) entry which is preliminary data.</text>
</comment>
<evidence type="ECO:0000313" key="13">
    <source>
        <dbReference type="Proteomes" id="UP000218810"/>
    </source>
</evidence>
<evidence type="ECO:0000256" key="9">
    <source>
        <dbReference type="ARBA" id="ARBA00031501"/>
    </source>
</evidence>
<dbReference type="InterPro" id="IPR017853">
    <property type="entry name" value="GH"/>
</dbReference>
<proteinExistence type="inferred from homology"/>